<name>A0A5C8GDM3_9SPIR</name>
<gene>
    <name evidence="1" type="ORF">EPJ74_07635</name>
</gene>
<organism evidence="1 2">
    <name type="scientific">Brachyspira aalborgi</name>
    <dbReference type="NCBI Taxonomy" id="29522"/>
    <lineage>
        <taxon>Bacteria</taxon>
        <taxon>Pseudomonadati</taxon>
        <taxon>Spirochaetota</taxon>
        <taxon>Spirochaetia</taxon>
        <taxon>Brachyspirales</taxon>
        <taxon>Brachyspiraceae</taxon>
        <taxon>Brachyspira</taxon>
    </lineage>
</organism>
<evidence type="ECO:0000313" key="2">
    <source>
        <dbReference type="Proteomes" id="UP000322188"/>
    </source>
</evidence>
<proteinExistence type="predicted"/>
<comment type="caution">
    <text evidence="1">The sequence shown here is derived from an EMBL/GenBank/DDBJ whole genome shotgun (WGS) entry which is preliminary data.</text>
</comment>
<reference evidence="1 2" key="1">
    <citation type="journal article" date="1992" name="Lakartidningen">
        <title>[Penicillin V and not amoxicillin is the first choice preparation in acute otitis].</title>
        <authorList>
            <person name="Kamme C."/>
            <person name="Lundgren K."/>
            <person name="Prellner K."/>
        </authorList>
    </citation>
    <scope>NUCLEOTIDE SEQUENCE [LARGE SCALE GENOMIC DNA]</scope>
    <source>
        <strain evidence="1 2">PC2022III</strain>
    </source>
</reference>
<dbReference type="Proteomes" id="UP000322188">
    <property type="component" value="Unassembled WGS sequence"/>
</dbReference>
<sequence>MSKNKIIKNTYSYPLKIRNSQIKETNSQKCLISLEMVIDCPSYGLCLNSNHSQFKNQNSKEYNTKLIKLFHFLCQKTWDEIYQTQKQHGNGYEHTPKISYFYQKKKTLRIGICSLLVHLIYLSFINFIKLSIWSLTISFLNINFFLFFC</sequence>
<accession>A0A5C8GDM3</accession>
<dbReference type="EMBL" id="SAYK01000006">
    <property type="protein sequence ID" value="TXJ60072.1"/>
    <property type="molecule type" value="Genomic_DNA"/>
</dbReference>
<dbReference type="AlphaFoldDB" id="A0A5C8GDM3"/>
<evidence type="ECO:0000313" key="1">
    <source>
        <dbReference type="EMBL" id="TXJ60072.1"/>
    </source>
</evidence>
<protein>
    <submittedName>
        <fullName evidence="1">Uncharacterized protein</fullName>
    </submittedName>
</protein>